<evidence type="ECO:0000313" key="6">
    <source>
        <dbReference type="EMBL" id="PAA78391.1"/>
    </source>
</evidence>
<dbReference type="Proteomes" id="UP000215902">
    <property type="component" value="Unassembled WGS sequence"/>
</dbReference>
<feature type="region of interest" description="Disordered" evidence="4">
    <location>
        <begin position="647"/>
        <end position="668"/>
    </location>
</feature>
<feature type="domain" description="RanBP2-type" evidence="5">
    <location>
        <begin position="227"/>
        <end position="251"/>
    </location>
</feature>
<sequence>TLQSMSEPEPCQFCGDDPAEKECSVASCSRKRLCLSCDNIWHGHPARKDHQRIDIQQNATHTGLNSGLSSDGRQSNFLTKERDSGQPMRERDSGQPMRERDSGQPMRKRDYGQPMRERDSGQPTIERDSGQPMRERDSGQPMRECDFDQPIRGQHVNPVDPANVDLSVSGHNPGQATGLAWTCAHCTTKNDFNCNSDKTKNDRLTCQVCSKTSSLTDIVENIKASTGKVLCVKCTLLNDSHSVKCDGCDEPLDAVPIQGASSAGSQPSEYSSGGAVANDYNRPLCGAETAHYYRSGDSAGHEAAARNTDAQSATSSVPDGGTDAETLEAVQCPQCTLKNSLTATFCEVCSFEIQPASHLSVGRNMSLTEVYFQRHQIDDRIDKLMRDHGLSYEQACRAASDQVNGTSARPTEFSNSATEIGFVPESSELVVSFTCCKCRRKVEETDPFEVKVCGCKICVDCFWKAIGRNYFVLGDFICFCSRAFIEKRIENEHYEFARLRIQSMLGGAESASILERFDHELSIWRRLKGFSDPSAAVKDDASKFYCSNCRLDIDQLYKIDFPTCSCSLCQYCFSTYVFRKLVDGCRDKFDIQCPVCYRCVFASTRTSDCSKHAKWLEDCIWGSKSTNWSVYKRRIAVNHLRSLVGNPGSSVASAGHRQESDFRSESVPMDLPQNSSRQLVGDCGHGLKPARKGHSYLWCKQCSNLACPTCKRIIYSSSHPHKCMY</sequence>
<evidence type="ECO:0000256" key="3">
    <source>
        <dbReference type="ARBA" id="ARBA00022833"/>
    </source>
</evidence>
<gene>
    <name evidence="6" type="ORF">BOX15_Mlig033604g5</name>
</gene>
<proteinExistence type="predicted"/>
<dbReference type="AlphaFoldDB" id="A0A267FX72"/>
<evidence type="ECO:0000259" key="5">
    <source>
        <dbReference type="SMART" id="SM00547"/>
    </source>
</evidence>
<dbReference type="STRING" id="282301.A0A267FX72"/>
<comment type="caution">
    <text evidence="6">The sequence shown here is derived from an EMBL/GenBank/DDBJ whole genome shotgun (WGS) entry which is preliminary data.</text>
</comment>
<protein>
    <recommendedName>
        <fullName evidence="5">RanBP2-type domain-containing protein</fullName>
    </recommendedName>
</protein>
<evidence type="ECO:0000256" key="2">
    <source>
        <dbReference type="ARBA" id="ARBA00022771"/>
    </source>
</evidence>
<keyword evidence="1" id="KW-0479">Metal-binding</keyword>
<evidence type="ECO:0000256" key="1">
    <source>
        <dbReference type="ARBA" id="ARBA00022723"/>
    </source>
</evidence>
<dbReference type="InterPro" id="IPR001876">
    <property type="entry name" value="Znf_RanBP2"/>
</dbReference>
<feature type="domain" description="RanBP2-type" evidence="5">
    <location>
        <begin position="328"/>
        <end position="352"/>
    </location>
</feature>
<feature type="region of interest" description="Disordered" evidence="4">
    <location>
        <begin position="60"/>
        <end position="154"/>
    </location>
</feature>
<feature type="compositionally biased region" description="Polar residues" evidence="4">
    <location>
        <begin position="308"/>
        <end position="317"/>
    </location>
</feature>
<keyword evidence="7" id="KW-1185">Reference proteome</keyword>
<feature type="compositionally biased region" description="Polar residues" evidence="4">
    <location>
        <begin position="60"/>
        <end position="78"/>
    </location>
</feature>
<reference evidence="6 7" key="1">
    <citation type="submission" date="2017-06" db="EMBL/GenBank/DDBJ databases">
        <title>A platform for efficient transgenesis in Macrostomum lignano, a flatworm model organism for stem cell research.</title>
        <authorList>
            <person name="Berezikov E."/>
        </authorList>
    </citation>
    <scope>NUCLEOTIDE SEQUENCE [LARGE SCALE GENOMIC DNA]</scope>
    <source>
        <strain evidence="6">DV1</strain>
        <tissue evidence="6">Whole organism</tissue>
    </source>
</reference>
<name>A0A267FX72_9PLAT</name>
<feature type="region of interest" description="Disordered" evidence="4">
    <location>
        <begin position="298"/>
        <end position="320"/>
    </location>
</feature>
<evidence type="ECO:0000256" key="4">
    <source>
        <dbReference type="SAM" id="MobiDB-lite"/>
    </source>
</evidence>
<dbReference type="EMBL" id="NIVC01000691">
    <property type="protein sequence ID" value="PAA78391.1"/>
    <property type="molecule type" value="Genomic_DNA"/>
</dbReference>
<dbReference type="SMART" id="SM00547">
    <property type="entry name" value="ZnF_RBZ"/>
    <property type="match status" value="2"/>
</dbReference>
<accession>A0A267FX72</accession>
<dbReference type="GO" id="GO:0008270">
    <property type="term" value="F:zinc ion binding"/>
    <property type="evidence" value="ECO:0007669"/>
    <property type="project" value="UniProtKB-KW"/>
</dbReference>
<feature type="compositionally biased region" description="Basic and acidic residues" evidence="4">
    <location>
        <begin position="79"/>
        <end position="146"/>
    </location>
</feature>
<organism evidence="6 7">
    <name type="scientific">Macrostomum lignano</name>
    <dbReference type="NCBI Taxonomy" id="282301"/>
    <lineage>
        <taxon>Eukaryota</taxon>
        <taxon>Metazoa</taxon>
        <taxon>Spiralia</taxon>
        <taxon>Lophotrochozoa</taxon>
        <taxon>Platyhelminthes</taxon>
        <taxon>Rhabditophora</taxon>
        <taxon>Macrostomorpha</taxon>
        <taxon>Macrostomida</taxon>
        <taxon>Macrostomidae</taxon>
        <taxon>Macrostomum</taxon>
    </lineage>
</organism>
<keyword evidence="2" id="KW-0863">Zinc-finger</keyword>
<keyword evidence="3" id="KW-0862">Zinc</keyword>
<evidence type="ECO:0000313" key="7">
    <source>
        <dbReference type="Proteomes" id="UP000215902"/>
    </source>
</evidence>
<feature type="non-terminal residue" evidence="6">
    <location>
        <position position="1"/>
    </location>
</feature>
<dbReference type="OrthoDB" id="7488960at2759"/>